<evidence type="ECO:0000256" key="7">
    <source>
        <dbReference type="ARBA" id="ARBA00023114"/>
    </source>
</evidence>
<keyword evidence="10" id="KW-0732">Signal</keyword>
<dbReference type="PANTHER" id="PTHR38762:SF1">
    <property type="entry name" value="CRYPTIC OUTER MEMBRANE PORIN BGLH-RELATED"/>
    <property type="match status" value="1"/>
</dbReference>
<dbReference type="EMBL" id="JAYDYW010000006">
    <property type="protein sequence ID" value="MEE1673814.1"/>
    <property type="molecule type" value="Genomic_DNA"/>
</dbReference>
<sequence>MNVKALTSAVAIALTCSPLASAAEDEVNADQFQQIKDSQPVVLDPDFQVEEGIIFSGYARYGLHYSDDFQKYVQAEGELAGRAVGRLGNESNGGEFQFAKAFQSDSGAIWDVVLMLENWWKYESELQSGEEISEYGDIALKKFYAGATNIFASQPNAYIWAGRDFHQRPQQGLNDYFWMTHDGQGGGIYNLELGDMAKLDFSVVGQVDGPGDNGNYALTSKLHALQLADSLALSFLFNYGFESDQYDDNGVIENKDKINAYHLAAVLDQNWSKGRNQFIARYADNADTSVFNKTEDLTTLYLSLEGGVNFSEQVALEYLGAYHNYDAKSSVDDRTNYSAIVRPMYNWNETHSTWLEAGYSVVDYDQGGKNKAWKVTLSQNVTINAFANARPMLRFYVTAGQADNQVRSNEAIAAEQDTLALGAMFESWW</sequence>
<keyword evidence="9" id="KW-0998">Cell outer membrane</keyword>
<proteinExistence type="inferred from homology"/>
<keyword evidence="3" id="KW-0813">Transport</keyword>
<dbReference type="Gene3D" id="2.40.170.10">
    <property type="entry name" value="Porin, LamB type"/>
    <property type="match status" value="1"/>
</dbReference>
<evidence type="ECO:0000313" key="12">
    <source>
        <dbReference type="Proteomes" id="UP001310248"/>
    </source>
</evidence>
<keyword evidence="12" id="KW-1185">Reference proteome</keyword>
<keyword evidence="4" id="KW-1134">Transmembrane beta strand</keyword>
<evidence type="ECO:0000256" key="9">
    <source>
        <dbReference type="ARBA" id="ARBA00023237"/>
    </source>
</evidence>
<dbReference type="SUPFAM" id="SSF56935">
    <property type="entry name" value="Porins"/>
    <property type="match status" value="1"/>
</dbReference>
<gene>
    <name evidence="11" type="ORF">SNR37_003241</name>
</gene>
<comment type="similarity">
    <text evidence="2">Belongs to the porin LamB (TC 1.B.3) family.</text>
</comment>
<dbReference type="InterPro" id="IPR050286">
    <property type="entry name" value="G_neg_Bact_CarbUptk_Porin"/>
</dbReference>
<evidence type="ECO:0000256" key="1">
    <source>
        <dbReference type="ARBA" id="ARBA00004571"/>
    </source>
</evidence>
<feature type="signal peptide" evidence="10">
    <location>
        <begin position="1"/>
        <end position="22"/>
    </location>
</feature>
<evidence type="ECO:0000256" key="8">
    <source>
        <dbReference type="ARBA" id="ARBA00023136"/>
    </source>
</evidence>
<dbReference type="PANTHER" id="PTHR38762">
    <property type="entry name" value="CRYPTIC OUTER MEMBRANE PORIN BGLH-RELATED"/>
    <property type="match status" value="1"/>
</dbReference>
<evidence type="ECO:0000256" key="3">
    <source>
        <dbReference type="ARBA" id="ARBA00022448"/>
    </source>
</evidence>
<organism evidence="11 12">
    <name type="scientific">Agarivorans aestuarii</name>
    <dbReference type="NCBI Taxonomy" id="1563703"/>
    <lineage>
        <taxon>Bacteria</taxon>
        <taxon>Pseudomonadati</taxon>
        <taxon>Pseudomonadota</taxon>
        <taxon>Gammaproteobacteria</taxon>
        <taxon>Alteromonadales</taxon>
        <taxon>Alteromonadaceae</taxon>
        <taxon>Agarivorans</taxon>
    </lineage>
</organism>
<evidence type="ECO:0000256" key="10">
    <source>
        <dbReference type="SAM" id="SignalP"/>
    </source>
</evidence>
<reference evidence="12" key="1">
    <citation type="submission" date="2023-07" db="EMBL/GenBank/DDBJ databases">
        <title>Draft genome sequence of Agarivorans aestuarii strain ZMCS4, a CAZymes producing bacteria isolated from the marine brown algae Clodostephus spongiosus.</title>
        <authorList>
            <person name="Lorente B."/>
            <person name="Cabral C."/>
            <person name="Frias J."/>
            <person name="Faria J."/>
            <person name="Toubarro D."/>
        </authorList>
    </citation>
    <scope>NUCLEOTIDE SEQUENCE [LARGE SCALE GENOMIC DNA]</scope>
    <source>
        <strain evidence="12">ZMCS4</strain>
    </source>
</reference>
<accession>A0ABU7G356</accession>
<name>A0ABU7G356_9ALTE</name>
<protein>
    <submittedName>
        <fullName evidence="11">Carbohydrate porin</fullName>
    </submittedName>
</protein>
<evidence type="ECO:0000256" key="5">
    <source>
        <dbReference type="ARBA" id="ARBA00022692"/>
    </source>
</evidence>
<dbReference type="InterPro" id="IPR003192">
    <property type="entry name" value="Porin_LamB"/>
</dbReference>
<evidence type="ECO:0000256" key="4">
    <source>
        <dbReference type="ARBA" id="ARBA00022452"/>
    </source>
</evidence>
<feature type="chain" id="PRO_5045293658" evidence="10">
    <location>
        <begin position="23"/>
        <end position="429"/>
    </location>
</feature>
<comment type="subcellular location">
    <subcellularLocation>
        <location evidence="1">Cell outer membrane</location>
        <topology evidence="1">Multi-pass membrane protein</topology>
    </subcellularLocation>
</comment>
<evidence type="ECO:0000313" key="11">
    <source>
        <dbReference type="EMBL" id="MEE1673814.1"/>
    </source>
</evidence>
<keyword evidence="7" id="KW-0626">Porin</keyword>
<dbReference type="InterPro" id="IPR036998">
    <property type="entry name" value="Porin_LamB_sf"/>
</dbReference>
<dbReference type="RefSeq" id="WP_329775058.1">
    <property type="nucleotide sequence ID" value="NZ_JAYDYW010000006.1"/>
</dbReference>
<reference evidence="11 12" key="2">
    <citation type="submission" date="2023-12" db="EMBL/GenBank/DDBJ databases">
        <authorList>
            <consortium name="Cladostephus spongiosus"/>
            <person name="Lorente B."/>
            <person name="Cabral C."/>
            <person name="Frias J."/>
            <person name="Faria J."/>
            <person name="Toubarro D."/>
        </authorList>
    </citation>
    <scope>NUCLEOTIDE SEQUENCE [LARGE SCALE GENOMIC DNA]</scope>
    <source>
        <strain evidence="11 12">ZMCS4</strain>
    </source>
</reference>
<keyword evidence="5" id="KW-0812">Transmembrane</keyword>
<evidence type="ECO:0000256" key="2">
    <source>
        <dbReference type="ARBA" id="ARBA00007055"/>
    </source>
</evidence>
<dbReference type="Proteomes" id="UP001310248">
    <property type="component" value="Unassembled WGS sequence"/>
</dbReference>
<comment type="caution">
    <text evidence="11">The sequence shown here is derived from an EMBL/GenBank/DDBJ whole genome shotgun (WGS) entry which is preliminary data.</text>
</comment>
<evidence type="ECO:0000256" key="6">
    <source>
        <dbReference type="ARBA" id="ARBA00023065"/>
    </source>
</evidence>
<keyword evidence="8" id="KW-0472">Membrane</keyword>
<dbReference type="Pfam" id="PF02264">
    <property type="entry name" value="LamB"/>
    <property type="match status" value="1"/>
</dbReference>
<keyword evidence="6" id="KW-0406">Ion transport</keyword>